<proteinExistence type="predicted"/>
<dbReference type="EMBL" id="MFLV01000007">
    <property type="protein sequence ID" value="OGG71890.1"/>
    <property type="molecule type" value="Genomic_DNA"/>
</dbReference>
<name>A0A1F6EE30_9BACT</name>
<dbReference type="InterPro" id="IPR027417">
    <property type="entry name" value="P-loop_NTPase"/>
</dbReference>
<keyword evidence="1" id="KW-0175">Coiled coil</keyword>
<dbReference type="InterPro" id="IPR050513">
    <property type="entry name" value="RavA_ATPases"/>
</dbReference>
<dbReference type="PANTHER" id="PTHR32204">
    <property type="entry name" value="ATPASE RAVA"/>
    <property type="match status" value="1"/>
</dbReference>
<evidence type="ECO:0000259" key="2">
    <source>
        <dbReference type="Pfam" id="PF20030"/>
    </source>
</evidence>
<dbReference type="SUPFAM" id="SSF52540">
    <property type="entry name" value="P-loop containing nucleoside triphosphate hydrolases"/>
    <property type="match status" value="1"/>
</dbReference>
<feature type="coiled-coil region" evidence="1">
    <location>
        <begin position="262"/>
        <end position="298"/>
    </location>
</feature>
<comment type="caution">
    <text evidence="3">The sequence shown here is derived from an EMBL/GenBank/DDBJ whole genome shotgun (WGS) entry which is preliminary data.</text>
</comment>
<sequence length="360" mass="39605">MNSIYENIARNLDTSFVRSEQMARIIALATESGKNVLLWGPGGHGKSEMVTTALSVVTEEEHVFVQSFGEGMDEATLWGGLDFRALEEEKILRYFPENSFLAKPYAVFEEMFDAPASVLLALKDTLTAKKLRKGSQVFGMKTKVIIAITNKNPDEISDLGPAAAALVERFPLQLKVEWPSYKSPDYLNLFRKVAPRLTGADLNGSQGVLAEVMAKASESGDVVSPRTAVHALGIVKTAAALRGSSSVDKQDLLDLCFLPGMEQFAQNLKAELDAAYERAQAESRLVDAERKFQSIMTEFSSVAQSPIKLLQVARRLIAFQDEVANLKVTDGLTDRRKRMRDTASEKAAEAQRLALENTRA</sequence>
<evidence type="ECO:0000256" key="1">
    <source>
        <dbReference type="SAM" id="Coils"/>
    </source>
</evidence>
<dbReference type="Pfam" id="PF20030">
    <property type="entry name" value="bpMoxR"/>
    <property type="match status" value="1"/>
</dbReference>
<dbReference type="Gene3D" id="3.40.50.300">
    <property type="entry name" value="P-loop containing nucleotide triphosphate hydrolases"/>
    <property type="match status" value="1"/>
</dbReference>
<dbReference type="Proteomes" id="UP000179115">
    <property type="component" value="Unassembled WGS sequence"/>
</dbReference>
<dbReference type="STRING" id="1798508.A3A35_03185"/>
<evidence type="ECO:0000313" key="3">
    <source>
        <dbReference type="EMBL" id="OGG71890.1"/>
    </source>
</evidence>
<feature type="domain" description="MoxR" evidence="2">
    <location>
        <begin position="7"/>
        <end position="177"/>
    </location>
</feature>
<dbReference type="InterPro" id="IPR045427">
    <property type="entry name" value="MoxR"/>
</dbReference>
<protein>
    <recommendedName>
        <fullName evidence="2">MoxR domain-containing protein</fullName>
    </recommendedName>
</protein>
<dbReference type="PANTHER" id="PTHR32204:SF0">
    <property type="entry name" value="ATPASE RAVA"/>
    <property type="match status" value="1"/>
</dbReference>
<evidence type="ECO:0000313" key="4">
    <source>
        <dbReference type="Proteomes" id="UP000179115"/>
    </source>
</evidence>
<dbReference type="AlphaFoldDB" id="A0A1F6EE30"/>
<accession>A0A1F6EE30</accession>
<gene>
    <name evidence="3" type="ORF">A3A35_03185</name>
</gene>
<organism evidence="3 4">
    <name type="scientific">Candidatus Kaiserbacteria bacterium RIFCSPLOWO2_01_FULL_51_21</name>
    <dbReference type="NCBI Taxonomy" id="1798508"/>
    <lineage>
        <taxon>Bacteria</taxon>
        <taxon>Candidatus Kaiseribacteriota</taxon>
    </lineage>
</organism>
<reference evidence="3 4" key="1">
    <citation type="journal article" date="2016" name="Nat. Commun.">
        <title>Thousands of microbial genomes shed light on interconnected biogeochemical processes in an aquifer system.</title>
        <authorList>
            <person name="Anantharaman K."/>
            <person name="Brown C.T."/>
            <person name="Hug L.A."/>
            <person name="Sharon I."/>
            <person name="Castelle C.J."/>
            <person name="Probst A.J."/>
            <person name="Thomas B.C."/>
            <person name="Singh A."/>
            <person name="Wilkins M.J."/>
            <person name="Karaoz U."/>
            <person name="Brodie E.L."/>
            <person name="Williams K.H."/>
            <person name="Hubbard S.S."/>
            <person name="Banfield J.F."/>
        </authorList>
    </citation>
    <scope>NUCLEOTIDE SEQUENCE [LARGE SCALE GENOMIC DNA]</scope>
</reference>